<dbReference type="Pfam" id="PF04548">
    <property type="entry name" value="AIG1"/>
    <property type="match status" value="1"/>
</dbReference>
<dbReference type="InterPro" id="IPR045058">
    <property type="entry name" value="GIMA/IAN/Toc"/>
</dbReference>
<proteinExistence type="predicted"/>
<accession>A0A8H7RFK2</accession>
<organism evidence="4 5">
    <name type="scientific">Mucor saturninus</name>
    <dbReference type="NCBI Taxonomy" id="64648"/>
    <lineage>
        <taxon>Eukaryota</taxon>
        <taxon>Fungi</taxon>
        <taxon>Fungi incertae sedis</taxon>
        <taxon>Mucoromycota</taxon>
        <taxon>Mucoromycotina</taxon>
        <taxon>Mucoromycetes</taxon>
        <taxon>Mucorales</taxon>
        <taxon>Mucorineae</taxon>
        <taxon>Mucoraceae</taxon>
        <taxon>Mucor</taxon>
    </lineage>
</organism>
<evidence type="ECO:0000259" key="3">
    <source>
        <dbReference type="PROSITE" id="PS51720"/>
    </source>
</evidence>
<dbReference type="AlphaFoldDB" id="A0A8H7RFK2"/>
<evidence type="ECO:0000256" key="1">
    <source>
        <dbReference type="ARBA" id="ARBA00022741"/>
    </source>
</evidence>
<sequence>MIAQPSSLKPQQRICWRYCTEPEFQTLSEVEQETCLNVIALGRTGDGKSSLLNDLMGSQVFKQKISAKSQTKDIQSSQGFWAPLHRYMHHREKFGCQINVIDTPGFGDSQNRDEAFFKIIQEALVDTALHSGIHCILMVFKITTSSDTIYKSLDSFQDLISPYTKDTKIWRNVLLVFTHVDIVNGNTTRYQSHKVALKTKVNRILRERYKLDFDLPMLWISTQKFTCGYLKGFGDCDCEKGNRYHSDCRRRLYEQVMKRRSIPFALNPIENSASAAAAAAAAAHPRGQLEVT</sequence>
<dbReference type="InterPro" id="IPR006703">
    <property type="entry name" value="G_AIG1"/>
</dbReference>
<dbReference type="EMBL" id="JAEPRD010000012">
    <property type="protein sequence ID" value="KAG2210251.1"/>
    <property type="molecule type" value="Genomic_DNA"/>
</dbReference>
<evidence type="ECO:0000313" key="5">
    <source>
        <dbReference type="Proteomes" id="UP000603453"/>
    </source>
</evidence>
<dbReference type="PANTHER" id="PTHR10903:SF184">
    <property type="entry name" value="GTP-BINDING PROTEIN A"/>
    <property type="match status" value="1"/>
</dbReference>
<evidence type="ECO:0000313" key="4">
    <source>
        <dbReference type="EMBL" id="KAG2210251.1"/>
    </source>
</evidence>
<gene>
    <name evidence="4" type="ORF">INT47_003236</name>
</gene>
<keyword evidence="5" id="KW-1185">Reference proteome</keyword>
<keyword evidence="1" id="KW-0547">Nucleotide-binding</keyword>
<dbReference type="Proteomes" id="UP000603453">
    <property type="component" value="Unassembled WGS sequence"/>
</dbReference>
<dbReference type="InterPro" id="IPR027417">
    <property type="entry name" value="P-loop_NTPase"/>
</dbReference>
<dbReference type="GO" id="GO:0005525">
    <property type="term" value="F:GTP binding"/>
    <property type="evidence" value="ECO:0007669"/>
    <property type="project" value="UniProtKB-KW"/>
</dbReference>
<dbReference type="OrthoDB" id="8954335at2759"/>
<dbReference type="PANTHER" id="PTHR10903">
    <property type="entry name" value="GTPASE, IMAP FAMILY MEMBER-RELATED"/>
    <property type="match status" value="1"/>
</dbReference>
<feature type="domain" description="AIG1-type G" evidence="3">
    <location>
        <begin position="33"/>
        <end position="274"/>
    </location>
</feature>
<reference evidence="4" key="1">
    <citation type="submission" date="2020-12" db="EMBL/GenBank/DDBJ databases">
        <title>Metabolic potential, ecology and presence of endohyphal bacteria is reflected in genomic diversity of Mucoromycotina.</title>
        <authorList>
            <person name="Muszewska A."/>
            <person name="Okrasinska A."/>
            <person name="Steczkiewicz K."/>
            <person name="Drgas O."/>
            <person name="Orlowska M."/>
            <person name="Perlinska-Lenart U."/>
            <person name="Aleksandrzak-Piekarczyk T."/>
            <person name="Szatraj K."/>
            <person name="Zielenkiewicz U."/>
            <person name="Pilsyk S."/>
            <person name="Malc E."/>
            <person name="Mieczkowski P."/>
            <person name="Kruszewska J.S."/>
            <person name="Biernat P."/>
            <person name="Pawlowska J."/>
        </authorList>
    </citation>
    <scope>NUCLEOTIDE SEQUENCE</scope>
    <source>
        <strain evidence="4">WA0000017839</strain>
    </source>
</reference>
<dbReference type="SUPFAM" id="SSF52540">
    <property type="entry name" value="P-loop containing nucleoside triphosphate hydrolases"/>
    <property type="match status" value="1"/>
</dbReference>
<dbReference type="Gene3D" id="3.40.50.300">
    <property type="entry name" value="P-loop containing nucleotide triphosphate hydrolases"/>
    <property type="match status" value="1"/>
</dbReference>
<evidence type="ECO:0000256" key="2">
    <source>
        <dbReference type="ARBA" id="ARBA00023134"/>
    </source>
</evidence>
<protein>
    <recommendedName>
        <fullName evidence="3">AIG1-type G domain-containing protein</fullName>
    </recommendedName>
</protein>
<dbReference type="PROSITE" id="PS51720">
    <property type="entry name" value="G_AIG1"/>
    <property type="match status" value="1"/>
</dbReference>
<comment type="caution">
    <text evidence="4">The sequence shown here is derived from an EMBL/GenBank/DDBJ whole genome shotgun (WGS) entry which is preliminary data.</text>
</comment>
<name>A0A8H7RFK2_9FUNG</name>
<keyword evidence="2" id="KW-0342">GTP-binding</keyword>